<evidence type="ECO:0000313" key="2">
    <source>
        <dbReference type="Proteomes" id="UP000222523"/>
    </source>
</evidence>
<reference evidence="1 2" key="1">
    <citation type="submission" date="2015-02" db="EMBL/GenBank/DDBJ databases">
        <title>Nostoc linckia genome annotation.</title>
        <authorList>
            <person name="Zhou Z."/>
        </authorList>
    </citation>
    <scope>NUCLEOTIDE SEQUENCE [LARGE SCALE GENOMIC DNA]</scope>
    <source>
        <strain evidence="2">z7</strain>
    </source>
</reference>
<sequence length="74" mass="8987">MTKREFKQSIEYVTFEELAFLHGNSGFLHGNAWWGDKPWYATGEYIRHGTKYRHQLKKHIYNKRQIDLSSLQYH</sequence>
<comment type="caution">
    <text evidence="1">The sequence shown here is derived from an EMBL/GenBank/DDBJ whole genome shotgun (WGS) entry which is preliminary data.</text>
</comment>
<keyword evidence="2" id="KW-1185">Reference proteome</keyword>
<proteinExistence type="predicted"/>
<accession>A0ABX4KC12</accession>
<name>A0ABX4KC12_NOSLI</name>
<organism evidence="1 2">
    <name type="scientific">Nostoc linckia z7</name>
    <dbReference type="NCBI Taxonomy" id="1628745"/>
    <lineage>
        <taxon>Bacteria</taxon>
        <taxon>Bacillati</taxon>
        <taxon>Cyanobacteriota</taxon>
        <taxon>Cyanophyceae</taxon>
        <taxon>Nostocales</taxon>
        <taxon>Nostocaceae</taxon>
        <taxon>Nostoc</taxon>
    </lineage>
</organism>
<protein>
    <submittedName>
        <fullName evidence="1">Uncharacterized protein</fullName>
    </submittedName>
</protein>
<dbReference type="Proteomes" id="UP000222523">
    <property type="component" value="Unassembled WGS sequence"/>
</dbReference>
<gene>
    <name evidence="1" type="ORF">VF04_36705</name>
</gene>
<evidence type="ECO:0000313" key="1">
    <source>
        <dbReference type="EMBL" id="PHJ83474.1"/>
    </source>
</evidence>
<dbReference type="EMBL" id="LAHC01000197">
    <property type="protein sequence ID" value="PHJ83474.1"/>
    <property type="molecule type" value="Genomic_DNA"/>
</dbReference>
<dbReference type="RefSeq" id="WP_099072732.1">
    <property type="nucleotide sequence ID" value="NZ_LAHC01000197.1"/>
</dbReference>